<reference evidence="3 4" key="1">
    <citation type="submission" date="2012-04" db="EMBL/GenBank/DDBJ databases">
        <title>The Genome Sequence of Saprolegnia declina VS20.</title>
        <authorList>
            <consortium name="The Broad Institute Genome Sequencing Platform"/>
            <person name="Russ C."/>
            <person name="Nusbaum C."/>
            <person name="Tyler B."/>
            <person name="van West P."/>
            <person name="Dieguez-Uribeondo J."/>
            <person name="de Bruijn I."/>
            <person name="Tripathy S."/>
            <person name="Jiang R."/>
            <person name="Young S.K."/>
            <person name="Zeng Q."/>
            <person name="Gargeya S."/>
            <person name="Fitzgerald M."/>
            <person name="Haas B."/>
            <person name="Abouelleil A."/>
            <person name="Alvarado L."/>
            <person name="Arachchi H.M."/>
            <person name="Berlin A."/>
            <person name="Chapman S.B."/>
            <person name="Goldberg J."/>
            <person name="Griggs A."/>
            <person name="Gujja S."/>
            <person name="Hansen M."/>
            <person name="Howarth C."/>
            <person name="Imamovic A."/>
            <person name="Larimer J."/>
            <person name="McCowen C."/>
            <person name="Montmayeur A."/>
            <person name="Murphy C."/>
            <person name="Neiman D."/>
            <person name="Pearson M."/>
            <person name="Priest M."/>
            <person name="Roberts A."/>
            <person name="Saif S."/>
            <person name="Shea T."/>
            <person name="Sisk P."/>
            <person name="Sykes S."/>
            <person name="Wortman J."/>
            <person name="Nusbaum C."/>
            <person name="Birren B."/>
        </authorList>
    </citation>
    <scope>NUCLEOTIDE SEQUENCE [LARGE SCALE GENOMIC DNA]</scope>
    <source>
        <strain evidence="3 4">VS20</strain>
    </source>
</reference>
<dbReference type="SUPFAM" id="SSF54001">
    <property type="entry name" value="Cysteine proteinases"/>
    <property type="match status" value="1"/>
</dbReference>
<evidence type="ECO:0008006" key="5">
    <source>
        <dbReference type="Google" id="ProtNLM"/>
    </source>
</evidence>
<evidence type="ECO:0000256" key="1">
    <source>
        <dbReference type="SAM" id="MobiDB-lite"/>
    </source>
</evidence>
<keyword evidence="2" id="KW-0812">Transmembrane</keyword>
<name>T0QAU8_SAPDV</name>
<dbReference type="Proteomes" id="UP000030762">
    <property type="component" value="Unassembled WGS sequence"/>
</dbReference>
<dbReference type="OrthoDB" id="59402at2759"/>
<feature type="region of interest" description="Disordered" evidence="1">
    <location>
        <begin position="1"/>
        <end position="23"/>
    </location>
</feature>
<accession>T0QAU8</accession>
<dbReference type="PROSITE" id="PS00639">
    <property type="entry name" value="THIOL_PROTEASE_HIS"/>
    <property type="match status" value="1"/>
</dbReference>
<sequence>MDIYSPLRSTYGSNPTESLLSRPPRRHARRMALFLVLNAVAIGVMFAMGVVMHTSMTRYDTALAHVQAQHTSLQATALKLEEASGLLKAVDITDKIPQSHAEAPAPASLEAQLAELRRMTTILEAMPHAMLPTKFTAKYITPHKNQVRRGTCWDFATISYLEWSYRQHGVTKGFLHEDAYVALSEQAYGTRVINLCAGPISSPQQVVCRVAGDEFWNNSTEGGESSALFYLEDGLKDAILPEAVCPYIGDHGPNDTVCDGMDAALRTNPIRFEMKRMYTYYDDMTAKRELVKQGAALDLSTSIASVTHYYPCIDAFYDAAHCAPSSCTLCPASLTQTTCCVPQFSIKAINMEGEYLHDHSMTYLGGHGMLMVGYNDAFLTQDGYTGGFILKNSWADGPTQGSHSIKWWLQDISDWEERILCPNSHSPMNYYACGNAAVAVNNATPSPKWHAGFAPCMEPKIEMFANVSKQPLHLDCTAAMCSANATYFVKNSTDYGDKMYKFCLWELDSATNATRDLCLKPNRLDGIAKELTPRVAYPNDPDLCGFYFMPYETLRAYNARYKGLRIHSFDMTWADSSYVANKAKFPQYDYTLLEASTKKQRRADFPGPFPFAEHINFHKT</sequence>
<protein>
    <recommendedName>
        <fullName evidence="5">Peptidase C1A papain C-terminal domain-containing protein</fullName>
    </recommendedName>
</protein>
<feature type="transmembrane region" description="Helical" evidence="2">
    <location>
        <begin position="31"/>
        <end position="52"/>
    </location>
</feature>
<dbReference type="PANTHER" id="PTHR35899:SF1">
    <property type="entry name" value="PEPTIDASE C1A PAPAIN C-TERMINAL DOMAIN-CONTAINING PROTEIN"/>
    <property type="match status" value="1"/>
</dbReference>
<dbReference type="VEuPathDB" id="FungiDB:SDRG_10590"/>
<organism evidence="3 4">
    <name type="scientific">Saprolegnia diclina (strain VS20)</name>
    <dbReference type="NCBI Taxonomy" id="1156394"/>
    <lineage>
        <taxon>Eukaryota</taxon>
        <taxon>Sar</taxon>
        <taxon>Stramenopiles</taxon>
        <taxon>Oomycota</taxon>
        <taxon>Saprolegniomycetes</taxon>
        <taxon>Saprolegniales</taxon>
        <taxon>Saprolegniaceae</taxon>
        <taxon>Saprolegnia</taxon>
    </lineage>
</organism>
<dbReference type="GeneID" id="19951317"/>
<keyword evidence="2" id="KW-1133">Transmembrane helix</keyword>
<dbReference type="InParanoid" id="T0QAU8"/>
<feature type="compositionally biased region" description="Polar residues" evidence="1">
    <location>
        <begin position="7"/>
        <end position="19"/>
    </location>
</feature>
<gene>
    <name evidence="3" type="ORF">SDRG_10590</name>
</gene>
<evidence type="ECO:0000313" key="4">
    <source>
        <dbReference type="Proteomes" id="UP000030762"/>
    </source>
</evidence>
<dbReference type="OMA" id="SEQAYGT"/>
<dbReference type="CDD" id="cd02619">
    <property type="entry name" value="Peptidase_C1"/>
    <property type="match status" value="1"/>
</dbReference>
<dbReference type="Gene3D" id="3.90.70.10">
    <property type="entry name" value="Cysteine proteinases"/>
    <property type="match status" value="1"/>
</dbReference>
<dbReference type="eggNOG" id="ENOG502QRJI">
    <property type="taxonomic scope" value="Eukaryota"/>
</dbReference>
<dbReference type="RefSeq" id="XP_008614808.1">
    <property type="nucleotide sequence ID" value="XM_008616586.1"/>
</dbReference>
<evidence type="ECO:0000256" key="2">
    <source>
        <dbReference type="SAM" id="Phobius"/>
    </source>
</evidence>
<dbReference type="EMBL" id="JH767167">
    <property type="protein sequence ID" value="EQC31801.1"/>
    <property type="molecule type" value="Genomic_DNA"/>
</dbReference>
<dbReference type="AlphaFoldDB" id="T0QAU8"/>
<proteinExistence type="predicted"/>
<keyword evidence="2" id="KW-0472">Membrane</keyword>
<dbReference type="InterPro" id="IPR025660">
    <property type="entry name" value="Pept_his_AS"/>
</dbReference>
<dbReference type="InterPro" id="IPR038765">
    <property type="entry name" value="Papain-like_cys_pep_sf"/>
</dbReference>
<keyword evidence="4" id="KW-1185">Reference proteome</keyword>
<evidence type="ECO:0000313" key="3">
    <source>
        <dbReference type="EMBL" id="EQC31801.1"/>
    </source>
</evidence>
<dbReference type="PANTHER" id="PTHR35899">
    <property type="entry name" value="PAPAIN FAMILY CYSTEINE PROTEASE DOMAIN CONTAINING PROTEIN"/>
    <property type="match status" value="1"/>
</dbReference>